<evidence type="ECO:0008006" key="5">
    <source>
        <dbReference type="Google" id="ProtNLM"/>
    </source>
</evidence>
<dbReference type="Proteomes" id="UP000694397">
    <property type="component" value="Chromosome 21"/>
</dbReference>
<sequence>VRAALLHPGGPVPSQHRNGRQSHERRYAESTIASDMSKIADSMLQKNFVKFLLTQQDKKSKSVDTSEELDIPFIWNLLQERLGQLVHSKGK</sequence>
<dbReference type="PANTHER" id="PTHR15211:SF0">
    <property type="entry name" value="GASTRIC INHIBITORY POLYPEPTIDE"/>
    <property type="match status" value="1"/>
</dbReference>
<accession>A0A8C9QVA8</accession>
<dbReference type="GO" id="GO:0042304">
    <property type="term" value="P:regulation of fatty acid biosynthetic process"/>
    <property type="evidence" value="ECO:0007669"/>
    <property type="project" value="InterPro"/>
</dbReference>
<proteinExistence type="predicted"/>
<dbReference type="GO" id="GO:0031769">
    <property type="term" value="F:glucagon receptor binding"/>
    <property type="evidence" value="ECO:0007669"/>
    <property type="project" value="TreeGrafter"/>
</dbReference>
<organism evidence="3 4">
    <name type="scientific">Scleropages formosus</name>
    <name type="common">Asian bonytongue</name>
    <name type="synonym">Osteoglossum formosum</name>
    <dbReference type="NCBI Taxonomy" id="113540"/>
    <lineage>
        <taxon>Eukaryota</taxon>
        <taxon>Metazoa</taxon>
        <taxon>Chordata</taxon>
        <taxon>Craniata</taxon>
        <taxon>Vertebrata</taxon>
        <taxon>Euteleostomi</taxon>
        <taxon>Actinopterygii</taxon>
        <taxon>Neopterygii</taxon>
        <taxon>Teleostei</taxon>
        <taxon>Osteoglossocephala</taxon>
        <taxon>Osteoglossomorpha</taxon>
        <taxon>Osteoglossiformes</taxon>
        <taxon>Osteoglossidae</taxon>
        <taxon>Scleropages</taxon>
    </lineage>
</organism>
<evidence type="ECO:0000256" key="1">
    <source>
        <dbReference type="ARBA" id="ARBA00022702"/>
    </source>
</evidence>
<dbReference type="Ensembl" id="ENSSFOT00015003909.2">
    <property type="protein sequence ID" value="ENSSFOP00015003845.2"/>
    <property type="gene ID" value="ENSSFOG00015002491.2"/>
</dbReference>
<dbReference type="GO" id="GO:0042594">
    <property type="term" value="P:response to starvation"/>
    <property type="evidence" value="ECO:0007669"/>
    <property type="project" value="TreeGrafter"/>
</dbReference>
<dbReference type="GO" id="GO:0050796">
    <property type="term" value="P:regulation of insulin secretion"/>
    <property type="evidence" value="ECO:0007669"/>
    <property type="project" value="InterPro"/>
</dbReference>
<reference evidence="3" key="2">
    <citation type="submission" date="2025-08" db="UniProtKB">
        <authorList>
            <consortium name="Ensembl"/>
        </authorList>
    </citation>
    <scope>IDENTIFICATION</scope>
</reference>
<dbReference type="PANTHER" id="PTHR15211">
    <property type="entry name" value="GLUCOSE-DEPENDENT INSULINOTROPIC POLYPEPTIDE"/>
    <property type="match status" value="1"/>
</dbReference>
<keyword evidence="4" id="KW-1185">Reference proteome</keyword>
<name>A0A8C9QVA8_SCLFO</name>
<dbReference type="GO" id="GO:0005615">
    <property type="term" value="C:extracellular space"/>
    <property type="evidence" value="ECO:0007669"/>
    <property type="project" value="TreeGrafter"/>
</dbReference>
<dbReference type="GO" id="GO:0005179">
    <property type="term" value="F:hormone activity"/>
    <property type="evidence" value="ECO:0007669"/>
    <property type="project" value="UniProtKB-KW"/>
</dbReference>
<dbReference type="AlphaFoldDB" id="A0A8C9QVA8"/>
<evidence type="ECO:0000313" key="4">
    <source>
        <dbReference type="Proteomes" id="UP000694397"/>
    </source>
</evidence>
<dbReference type="Gene3D" id="6.10.250.590">
    <property type="match status" value="1"/>
</dbReference>
<evidence type="ECO:0000313" key="3">
    <source>
        <dbReference type="Ensembl" id="ENSSFOP00015003845.2"/>
    </source>
</evidence>
<dbReference type="GeneTree" id="ENSGT00940000177404"/>
<feature type="region of interest" description="Disordered" evidence="2">
    <location>
        <begin position="1"/>
        <end position="26"/>
    </location>
</feature>
<keyword evidence="1" id="KW-0372">Hormone</keyword>
<dbReference type="OrthoDB" id="8874823at2759"/>
<reference evidence="3" key="3">
    <citation type="submission" date="2025-09" db="UniProtKB">
        <authorList>
            <consortium name="Ensembl"/>
        </authorList>
    </citation>
    <scope>IDENTIFICATION</scope>
</reference>
<evidence type="ECO:0000256" key="2">
    <source>
        <dbReference type="SAM" id="MobiDB-lite"/>
    </source>
</evidence>
<dbReference type="GO" id="GO:0009749">
    <property type="term" value="P:response to glucose"/>
    <property type="evidence" value="ECO:0007669"/>
    <property type="project" value="InterPro"/>
</dbReference>
<reference evidence="3 4" key="1">
    <citation type="submission" date="2019-04" db="EMBL/GenBank/DDBJ databases">
        <authorList>
            <consortium name="Wellcome Sanger Institute Data Sharing"/>
        </authorList>
    </citation>
    <scope>NUCLEOTIDE SEQUENCE [LARGE SCALE GENOMIC DNA]</scope>
</reference>
<dbReference type="InterPro" id="IPR039078">
    <property type="entry name" value="GIP"/>
</dbReference>
<protein>
    <recommendedName>
        <fullName evidence="5">Gastric inhibitory polypeptide</fullName>
    </recommendedName>
</protein>